<dbReference type="InterPro" id="IPR001584">
    <property type="entry name" value="Integrase_cat-core"/>
</dbReference>
<dbReference type="InterPro" id="IPR036397">
    <property type="entry name" value="RNaseH_sf"/>
</dbReference>
<evidence type="ECO:0000259" key="1">
    <source>
        <dbReference type="PROSITE" id="PS50994"/>
    </source>
</evidence>
<dbReference type="SUPFAM" id="SSF53098">
    <property type="entry name" value="Ribonuclease H-like"/>
    <property type="match status" value="1"/>
</dbReference>
<proteinExistence type="predicted"/>
<name>A0A6A3G7E8_9STRA</name>
<organism evidence="2 3">
    <name type="scientific">Phytophthora fragariae</name>
    <dbReference type="NCBI Taxonomy" id="53985"/>
    <lineage>
        <taxon>Eukaryota</taxon>
        <taxon>Sar</taxon>
        <taxon>Stramenopiles</taxon>
        <taxon>Oomycota</taxon>
        <taxon>Peronosporomycetes</taxon>
        <taxon>Peronosporales</taxon>
        <taxon>Peronosporaceae</taxon>
        <taxon>Phytophthora</taxon>
    </lineage>
</organism>
<dbReference type="GO" id="GO:0015074">
    <property type="term" value="P:DNA integration"/>
    <property type="evidence" value="ECO:0007669"/>
    <property type="project" value="InterPro"/>
</dbReference>
<protein>
    <recommendedName>
        <fullName evidence="1">Integrase catalytic domain-containing protein</fullName>
    </recommendedName>
</protein>
<evidence type="ECO:0000313" key="2">
    <source>
        <dbReference type="EMBL" id="KAE8952621.1"/>
    </source>
</evidence>
<dbReference type="GO" id="GO:0003676">
    <property type="term" value="F:nucleic acid binding"/>
    <property type="evidence" value="ECO:0007669"/>
    <property type="project" value="InterPro"/>
</dbReference>
<dbReference type="InterPro" id="IPR012337">
    <property type="entry name" value="RNaseH-like_sf"/>
</dbReference>
<feature type="domain" description="Integrase catalytic" evidence="1">
    <location>
        <begin position="1"/>
        <end position="94"/>
    </location>
</feature>
<dbReference type="Gene3D" id="3.30.420.10">
    <property type="entry name" value="Ribonuclease H-like superfamily/Ribonuclease H"/>
    <property type="match status" value="1"/>
</dbReference>
<sequence length="94" mass="10848">MEDVVLKFGVFREILTDGAPELTGKSIEQLVLMLQSKQINPVPYRPQMIGLVERFLRSWKDCVAMYMANEQQNDWNLWVKFAVYAYNSTAATAE</sequence>
<dbReference type="AlphaFoldDB" id="A0A6A3G7E8"/>
<dbReference type="PROSITE" id="PS50994">
    <property type="entry name" value="INTEGRASE"/>
    <property type="match status" value="1"/>
</dbReference>
<dbReference type="Proteomes" id="UP000460718">
    <property type="component" value="Unassembled WGS sequence"/>
</dbReference>
<gene>
    <name evidence="2" type="ORF">PF011_g32652</name>
</gene>
<reference evidence="2 3" key="1">
    <citation type="submission" date="2018-09" db="EMBL/GenBank/DDBJ databases">
        <title>Genomic investigation of the strawberry pathogen Phytophthora fragariae indicates pathogenicity is determined by transcriptional variation in three key races.</title>
        <authorList>
            <person name="Adams T.M."/>
            <person name="Armitage A.D."/>
            <person name="Sobczyk M.K."/>
            <person name="Bates H.J."/>
            <person name="Dunwell J.M."/>
            <person name="Nellist C.F."/>
            <person name="Harrison R.J."/>
        </authorList>
    </citation>
    <scope>NUCLEOTIDE SEQUENCE [LARGE SCALE GENOMIC DNA]</scope>
    <source>
        <strain evidence="2 3">SCRP245</strain>
    </source>
</reference>
<evidence type="ECO:0000313" key="3">
    <source>
        <dbReference type="Proteomes" id="UP000460718"/>
    </source>
</evidence>
<comment type="caution">
    <text evidence="2">The sequence shown here is derived from an EMBL/GenBank/DDBJ whole genome shotgun (WGS) entry which is preliminary data.</text>
</comment>
<accession>A0A6A3G7E8</accession>
<dbReference type="EMBL" id="QXFW01010653">
    <property type="protein sequence ID" value="KAE8952621.1"/>
    <property type="molecule type" value="Genomic_DNA"/>
</dbReference>